<dbReference type="AlphaFoldDB" id="A0A2U3Q9H8"/>
<gene>
    <name evidence="1" type="ORF">BRAD3257_7289</name>
</gene>
<dbReference type="Proteomes" id="UP000246085">
    <property type="component" value="Chromosome BRAD3257"/>
</dbReference>
<organism evidence="1 2">
    <name type="scientific">Bradyrhizobium vignae</name>
    <dbReference type="NCBI Taxonomy" id="1549949"/>
    <lineage>
        <taxon>Bacteria</taxon>
        <taxon>Pseudomonadati</taxon>
        <taxon>Pseudomonadota</taxon>
        <taxon>Alphaproteobacteria</taxon>
        <taxon>Hyphomicrobiales</taxon>
        <taxon>Nitrobacteraceae</taxon>
        <taxon>Bradyrhizobium</taxon>
    </lineage>
</organism>
<proteinExistence type="predicted"/>
<sequence>MQPDNCDGFWSCACRSPLLRRFRDGMICWCDGKEGRVGFAPPSLFAFRPPPAQEITIAETRSPLGASQMTFERTACAIRLKGRIEAQNNARDFAPISVVSFGIEKAHISNGVLLVVRRELGSTRRQICNLGIGLHAWISYQTEKRR</sequence>
<evidence type="ECO:0000313" key="1">
    <source>
        <dbReference type="EMBL" id="SPP98053.1"/>
    </source>
</evidence>
<accession>A0A2U3Q9H8</accession>
<name>A0A2U3Q9H8_9BRAD</name>
<evidence type="ECO:0000313" key="2">
    <source>
        <dbReference type="Proteomes" id="UP000246085"/>
    </source>
</evidence>
<reference evidence="1 2" key="1">
    <citation type="submission" date="2018-03" db="EMBL/GenBank/DDBJ databases">
        <authorList>
            <person name="Gully D."/>
        </authorList>
    </citation>
    <scope>NUCLEOTIDE SEQUENCE [LARGE SCALE GENOMIC DNA]</scope>
    <source>
        <strain evidence="1">ORS3257</strain>
    </source>
</reference>
<dbReference type="EMBL" id="LS398110">
    <property type="protein sequence ID" value="SPP98053.1"/>
    <property type="molecule type" value="Genomic_DNA"/>
</dbReference>
<protein>
    <submittedName>
        <fullName evidence="1">Uncharacterized protein</fullName>
    </submittedName>
</protein>
<dbReference type="KEGG" id="bvz:BRAD3257_7289"/>